<dbReference type="EMBL" id="JARKIE010000013">
    <property type="protein sequence ID" value="KAJ7703101.1"/>
    <property type="molecule type" value="Genomic_DNA"/>
</dbReference>
<name>A0AAD7GNN4_MYCRO</name>
<gene>
    <name evidence="4" type="ORF">B0H17DRAFT_1127437</name>
</gene>
<feature type="chain" id="PRO_5042201352" evidence="3">
    <location>
        <begin position="25"/>
        <end position="173"/>
    </location>
</feature>
<dbReference type="CDD" id="cd15465">
    <property type="entry name" value="bS6_mito"/>
    <property type="match status" value="1"/>
</dbReference>
<comment type="caution">
    <text evidence="4">The sequence shown here is derived from an EMBL/GenBank/DDBJ whole genome shotgun (WGS) entry which is preliminary data.</text>
</comment>
<comment type="similarity">
    <text evidence="1">Belongs to the bacterial ribosomal protein bS6 family.</text>
</comment>
<evidence type="ECO:0000256" key="2">
    <source>
        <dbReference type="SAM" id="MobiDB-lite"/>
    </source>
</evidence>
<reference evidence="4" key="1">
    <citation type="submission" date="2023-03" db="EMBL/GenBank/DDBJ databases">
        <title>Massive genome expansion in bonnet fungi (Mycena s.s.) driven by repeated elements and novel gene families across ecological guilds.</title>
        <authorList>
            <consortium name="Lawrence Berkeley National Laboratory"/>
            <person name="Harder C.B."/>
            <person name="Miyauchi S."/>
            <person name="Viragh M."/>
            <person name="Kuo A."/>
            <person name="Thoen E."/>
            <person name="Andreopoulos B."/>
            <person name="Lu D."/>
            <person name="Skrede I."/>
            <person name="Drula E."/>
            <person name="Henrissat B."/>
            <person name="Morin E."/>
            <person name="Kohler A."/>
            <person name="Barry K."/>
            <person name="LaButti K."/>
            <person name="Morin E."/>
            <person name="Salamov A."/>
            <person name="Lipzen A."/>
            <person name="Mereny Z."/>
            <person name="Hegedus B."/>
            <person name="Baldrian P."/>
            <person name="Stursova M."/>
            <person name="Weitz H."/>
            <person name="Taylor A."/>
            <person name="Grigoriev I.V."/>
            <person name="Nagy L.G."/>
            <person name="Martin F."/>
            <person name="Kauserud H."/>
        </authorList>
    </citation>
    <scope>NUCLEOTIDE SEQUENCE</scope>
    <source>
        <strain evidence="4">CBHHK067</strain>
    </source>
</reference>
<dbReference type="GO" id="GO:0019843">
    <property type="term" value="F:rRNA binding"/>
    <property type="evidence" value="ECO:0007669"/>
    <property type="project" value="InterPro"/>
</dbReference>
<proteinExistence type="inferred from homology"/>
<evidence type="ECO:0000256" key="3">
    <source>
        <dbReference type="SAM" id="SignalP"/>
    </source>
</evidence>
<dbReference type="InterPro" id="IPR035980">
    <property type="entry name" value="Ribosomal_bS6_sf"/>
</dbReference>
<feature type="signal peptide" evidence="3">
    <location>
        <begin position="1"/>
        <end position="24"/>
    </location>
</feature>
<feature type="region of interest" description="Disordered" evidence="2">
    <location>
        <begin position="39"/>
        <end position="61"/>
    </location>
</feature>
<dbReference type="Gene3D" id="3.30.70.60">
    <property type="match status" value="1"/>
</dbReference>
<dbReference type="GO" id="GO:0003735">
    <property type="term" value="F:structural constituent of ribosome"/>
    <property type="evidence" value="ECO:0007669"/>
    <property type="project" value="InterPro"/>
</dbReference>
<dbReference type="GO" id="GO:0006412">
    <property type="term" value="P:translation"/>
    <property type="evidence" value="ECO:0007669"/>
    <property type="project" value="InterPro"/>
</dbReference>
<evidence type="ECO:0000256" key="1">
    <source>
        <dbReference type="ARBA" id="ARBA00009512"/>
    </source>
</evidence>
<dbReference type="GO" id="GO:0005840">
    <property type="term" value="C:ribosome"/>
    <property type="evidence" value="ECO:0007669"/>
    <property type="project" value="InterPro"/>
</dbReference>
<evidence type="ECO:0000313" key="5">
    <source>
        <dbReference type="Proteomes" id="UP001221757"/>
    </source>
</evidence>
<protein>
    <submittedName>
        <fullName evidence="4">Uncharacterized protein</fullName>
    </submittedName>
</protein>
<sequence>MPFKSSLHFGLQLKMFIILSGIQAAFQVSSIAQLGIKGNKKRSNGQFSSEGRTPSTDAAQCDGVPGMRPGAFLARVFTFTNSTRLMPIYEMVCIAAHFPDYKHIHGLARQTALHIMDAGGVVRKIDSWGTRTLPQRMRRHGNYHEIGDYWTMHFDTAPGLSSVSTPSCDEILA</sequence>
<accession>A0AAD7GNN4</accession>
<dbReference type="InterPro" id="IPR014717">
    <property type="entry name" value="Transl_elong_EF1B/ribsomal_bS6"/>
</dbReference>
<keyword evidence="3" id="KW-0732">Signal</keyword>
<dbReference type="AlphaFoldDB" id="A0AAD7GNN4"/>
<dbReference type="Pfam" id="PF01250">
    <property type="entry name" value="Ribosomal_S6"/>
    <property type="match status" value="1"/>
</dbReference>
<dbReference type="Proteomes" id="UP001221757">
    <property type="component" value="Unassembled WGS sequence"/>
</dbReference>
<feature type="compositionally biased region" description="Polar residues" evidence="2">
    <location>
        <begin position="44"/>
        <end position="58"/>
    </location>
</feature>
<dbReference type="SUPFAM" id="SSF54995">
    <property type="entry name" value="Ribosomal protein S6"/>
    <property type="match status" value="1"/>
</dbReference>
<organism evidence="4 5">
    <name type="scientific">Mycena rosella</name>
    <name type="common">Pink bonnet</name>
    <name type="synonym">Agaricus rosellus</name>
    <dbReference type="NCBI Taxonomy" id="1033263"/>
    <lineage>
        <taxon>Eukaryota</taxon>
        <taxon>Fungi</taxon>
        <taxon>Dikarya</taxon>
        <taxon>Basidiomycota</taxon>
        <taxon>Agaricomycotina</taxon>
        <taxon>Agaricomycetes</taxon>
        <taxon>Agaricomycetidae</taxon>
        <taxon>Agaricales</taxon>
        <taxon>Marasmiineae</taxon>
        <taxon>Mycenaceae</taxon>
        <taxon>Mycena</taxon>
    </lineage>
</organism>
<evidence type="ECO:0000313" key="4">
    <source>
        <dbReference type="EMBL" id="KAJ7703101.1"/>
    </source>
</evidence>
<keyword evidence="5" id="KW-1185">Reference proteome</keyword>
<dbReference type="InterPro" id="IPR000529">
    <property type="entry name" value="Ribosomal_bS6"/>
</dbReference>